<feature type="compositionally biased region" description="Basic residues" evidence="1">
    <location>
        <begin position="18"/>
        <end position="29"/>
    </location>
</feature>
<protein>
    <submittedName>
        <fullName evidence="2">Uncharacterized protein</fullName>
    </submittedName>
</protein>
<organism evidence="2 3">
    <name type="scientific">Vigna unguiculata</name>
    <name type="common">Cowpea</name>
    <dbReference type="NCBI Taxonomy" id="3917"/>
    <lineage>
        <taxon>Eukaryota</taxon>
        <taxon>Viridiplantae</taxon>
        <taxon>Streptophyta</taxon>
        <taxon>Embryophyta</taxon>
        <taxon>Tracheophyta</taxon>
        <taxon>Spermatophyta</taxon>
        <taxon>Magnoliopsida</taxon>
        <taxon>eudicotyledons</taxon>
        <taxon>Gunneridae</taxon>
        <taxon>Pentapetalae</taxon>
        <taxon>rosids</taxon>
        <taxon>fabids</taxon>
        <taxon>Fabales</taxon>
        <taxon>Fabaceae</taxon>
        <taxon>Papilionoideae</taxon>
        <taxon>50 kb inversion clade</taxon>
        <taxon>NPAAA clade</taxon>
        <taxon>indigoferoid/millettioid clade</taxon>
        <taxon>Phaseoleae</taxon>
        <taxon>Vigna</taxon>
    </lineage>
</organism>
<evidence type="ECO:0000313" key="2">
    <source>
        <dbReference type="EMBL" id="QCE11604.1"/>
    </source>
</evidence>
<gene>
    <name evidence="2" type="ORF">DEO72_LG10g2837</name>
</gene>
<feature type="compositionally biased region" description="Pro residues" evidence="1">
    <location>
        <begin position="60"/>
        <end position="79"/>
    </location>
</feature>
<sequence>MTFGRSSNPDNGKEIVKRKEKRAPKKTRYVMRIPDIVASTSIPPPATGTHSAPIQSPSPAVVPSPSPSTPVVVPTPPPSVEQFENRLSQVRSEQGSCAGGSQDIIDDPAADDTIRTKCWVEVIGGKNKGKTYGTGQLAGGSSGIKP</sequence>
<proteinExistence type="predicted"/>
<evidence type="ECO:0000313" key="3">
    <source>
        <dbReference type="Proteomes" id="UP000501690"/>
    </source>
</evidence>
<feature type="region of interest" description="Disordered" evidence="1">
    <location>
        <begin position="1"/>
        <end position="110"/>
    </location>
</feature>
<dbReference type="EMBL" id="CP039354">
    <property type="protein sequence ID" value="QCE11604.1"/>
    <property type="molecule type" value="Genomic_DNA"/>
</dbReference>
<dbReference type="Proteomes" id="UP000501690">
    <property type="component" value="Linkage Group LG10"/>
</dbReference>
<reference evidence="2 3" key="1">
    <citation type="submission" date="2019-04" db="EMBL/GenBank/DDBJ databases">
        <title>An improved genome assembly and genetic linkage map for asparagus bean, Vigna unguiculata ssp. sesquipedialis.</title>
        <authorList>
            <person name="Xia Q."/>
            <person name="Zhang R."/>
            <person name="Dong Y."/>
        </authorList>
    </citation>
    <scope>NUCLEOTIDE SEQUENCE [LARGE SCALE GENOMIC DNA]</scope>
    <source>
        <tissue evidence="2">Leaf</tissue>
    </source>
</reference>
<feature type="compositionally biased region" description="Polar residues" evidence="1">
    <location>
        <begin position="1"/>
        <end position="10"/>
    </location>
</feature>
<dbReference type="AlphaFoldDB" id="A0A4D6NFW2"/>
<keyword evidence="3" id="KW-1185">Reference proteome</keyword>
<accession>A0A4D6NFW2</accession>
<name>A0A4D6NFW2_VIGUN</name>
<feature type="compositionally biased region" description="Polar residues" evidence="1">
    <location>
        <begin position="85"/>
        <end position="95"/>
    </location>
</feature>
<evidence type="ECO:0000256" key="1">
    <source>
        <dbReference type="SAM" id="MobiDB-lite"/>
    </source>
</evidence>